<feature type="domain" description="Tyr recombinase" evidence="3">
    <location>
        <begin position="128"/>
        <end position="305"/>
    </location>
</feature>
<feature type="coiled-coil region" evidence="2">
    <location>
        <begin position="335"/>
        <end position="379"/>
    </location>
</feature>
<evidence type="ECO:0000313" key="4">
    <source>
        <dbReference type="EMBL" id="CUR51808.1"/>
    </source>
</evidence>
<sequence length="385" mass="44626">MTLASSLKQVSNEVKAIELEECRSYKIFKKAVPNQVTLHNYNYSLKEFLRYTNFTNYDQVCQSDKIQEILENWIMDLSDKQIKGNTIRTKLSPVELLLDMNRIVVYKKILHKLIPKDNGIAGGGMPFTNEDIKQMLESTKKLRTKALVHFIASTGIRPSAIIDPILRRSHLVEMSNDCLAIRIYDNSPEGYWAFLTPEAKKALNRYFTARKINGETLTDESPIFVNEYDKIDKDGNKIKFSHLTYDNLATIMDDLVQHAGIKRSKTGNRYDKAVVYGFRKRFNTILKINNEINSNIAEKLMAHKNGLDGTYFKPTREECFTEFKKAILDLTIDDSQRKTIENESLKKDKTELENALLDKERLREDVEILKLQVKRIRESKEEDNP</sequence>
<keyword evidence="1" id="KW-0233">DNA recombination</keyword>
<reference evidence="5" key="1">
    <citation type="submission" date="2015-10" db="EMBL/GenBank/DDBJ databases">
        <authorList>
            <person name="Lehtovirta-Morley L.E."/>
            <person name="Vieille C."/>
        </authorList>
    </citation>
    <scope>NUCLEOTIDE SEQUENCE [LARGE SCALE GENOMIC DNA]</scope>
</reference>
<dbReference type="Gene3D" id="1.10.443.10">
    <property type="entry name" value="Intergrase catalytic core"/>
    <property type="match status" value="1"/>
</dbReference>
<dbReference type="Pfam" id="PF00589">
    <property type="entry name" value="Phage_integrase"/>
    <property type="match status" value="1"/>
</dbReference>
<dbReference type="GO" id="GO:0006310">
    <property type="term" value="P:DNA recombination"/>
    <property type="evidence" value="ECO:0007669"/>
    <property type="project" value="UniProtKB-KW"/>
</dbReference>
<evidence type="ECO:0000256" key="1">
    <source>
        <dbReference type="ARBA" id="ARBA00023172"/>
    </source>
</evidence>
<accession>A0A128A397</accession>
<dbReference type="AlphaFoldDB" id="A0A128A397"/>
<keyword evidence="5" id="KW-1185">Reference proteome</keyword>
<dbReference type="SUPFAM" id="SSF56349">
    <property type="entry name" value="DNA breaking-rejoining enzymes"/>
    <property type="match status" value="1"/>
</dbReference>
<gene>
    <name evidence="4" type="ORF">NDEV_1043</name>
</gene>
<dbReference type="GO" id="GO:0015074">
    <property type="term" value="P:DNA integration"/>
    <property type="evidence" value="ECO:0007669"/>
    <property type="project" value="InterPro"/>
</dbReference>
<evidence type="ECO:0000313" key="5">
    <source>
        <dbReference type="Proteomes" id="UP000196239"/>
    </source>
</evidence>
<dbReference type="InterPro" id="IPR013762">
    <property type="entry name" value="Integrase-like_cat_sf"/>
</dbReference>
<dbReference type="Proteomes" id="UP000196239">
    <property type="component" value="Chromosome 1"/>
</dbReference>
<organism evidence="4 5">
    <name type="scientific">Nitrosotalea devaniterrae</name>
    <dbReference type="NCBI Taxonomy" id="1078905"/>
    <lineage>
        <taxon>Archaea</taxon>
        <taxon>Nitrososphaerota</taxon>
        <taxon>Nitrososphaeria</taxon>
        <taxon>Nitrosotaleales</taxon>
        <taxon>Nitrosotaleaceae</taxon>
        <taxon>Nitrosotalea</taxon>
    </lineage>
</organism>
<name>A0A128A397_9ARCH</name>
<dbReference type="InterPro" id="IPR002104">
    <property type="entry name" value="Integrase_catalytic"/>
</dbReference>
<evidence type="ECO:0000259" key="3">
    <source>
        <dbReference type="Pfam" id="PF00589"/>
    </source>
</evidence>
<proteinExistence type="predicted"/>
<keyword evidence="2" id="KW-0175">Coiled coil</keyword>
<dbReference type="KEGG" id="ndv:NDEV_1043"/>
<dbReference type="GO" id="GO:0003677">
    <property type="term" value="F:DNA binding"/>
    <property type="evidence" value="ECO:0007669"/>
    <property type="project" value="InterPro"/>
</dbReference>
<dbReference type="EMBL" id="LN890280">
    <property type="protein sequence ID" value="CUR51808.1"/>
    <property type="molecule type" value="Genomic_DNA"/>
</dbReference>
<evidence type="ECO:0000256" key="2">
    <source>
        <dbReference type="SAM" id="Coils"/>
    </source>
</evidence>
<protein>
    <submittedName>
        <fullName evidence="4">Integrase family protein</fullName>
    </submittedName>
</protein>
<dbReference type="InterPro" id="IPR011010">
    <property type="entry name" value="DNA_brk_join_enz"/>
</dbReference>